<proteinExistence type="predicted"/>
<reference evidence="1" key="1">
    <citation type="submission" date="2019-05" db="EMBL/GenBank/DDBJ databases">
        <authorList>
            <consortium name="Pathogen Informatics"/>
        </authorList>
    </citation>
    <scope>NUCLEOTIDE SEQUENCE [LARGE SCALE GENOMIC DNA]</scope>
    <source>
        <strain evidence="1">NCTC12965</strain>
    </source>
</reference>
<sequence>MLVDSSSAKSSSFIMFHSLECPLLVMVNKGNRDLRVQNAYRCGVATTGERLQLNG</sequence>
<gene>
    <name evidence="1" type="ORF">NCTC12965_07366</name>
</gene>
<evidence type="ECO:0000313" key="1">
    <source>
        <dbReference type="EMBL" id="VTR57465.1"/>
    </source>
</evidence>
<protein>
    <submittedName>
        <fullName evidence="1">Uncharacterized protein</fullName>
    </submittedName>
</protein>
<organism evidence="1">
    <name type="scientific">Serratia fonticola</name>
    <dbReference type="NCBI Taxonomy" id="47917"/>
    <lineage>
        <taxon>Bacteria</taxon>
        <taxon>Pseudomonadati</taxon>
        <taxon>Pseudomonadota</taxon>
        <taxon>Gammaproteobacteria</taxon>
        <taxon>Enterobacterales</taxon>
        <taxon>Yersiniaceae</taxon>
        <taxon>Serratia</taxon>
    </lineage>
</organism>
<dbReference type="EMBL" id="CABEEZ010000144">
    <property type="protein sequence ID" value="VTR57465.1"/>
    <property type="molecule type" value="Genomic_DNA"/>
</dbReference>
<dbReference type="AlphaFoldDB" id="A0A4U9WE38"/>
<accession>A0A4U9WE38</accession>
<name>A0A4U9WE38_SERFO</name>